<dbReference type="KEGG" id="spu:100889483"/>
<organism evidence="2 3">
    <name type="scientific">Strongylocentrotus purpuratus</name>
    <name type="common">Purple sea urchin</name>
    <dbReference type="NCBI Taxonomy" id="7668"/>
    <lineage>
        <taxon>Eukaryota</taxon>
        <taxon>Metazoa</taxon>
        <taxon>Echinodermata</taxon>
        <taxon>Eleutherozoa</taxon>
        <taxon>Echinozoa</taxon>
        <taxon>Echinoidea</taxon>
        <taxon>Euechinoidea</taxon>
        <taxon>Echinacea</taxon>
        <taxon>Camarodonta</taxon>
        <taxon>Echinidea</taxon>
        <taxon>Strongylocentrotidae</taxon>
        <taxon>Strongylocentrotus</taxon>
    </lineage>
</organism>
<protein>
    <submittedName>
        <fullName evidence="2">Uncharacterized protein</fullName>
    </submittedName>
</protein>
<dbReference type="InParanoid" id="A0A7M7GHD3"/>
<evidence type="ECO:0000313" key="3">
    <source>
        <dbReference type="Proteomes" id="UP000007110"/>
    </source>
</evidence>
<feature type="region of interest" description="Disordered" evidence="1">
    <location>
        <begin position="76"/>
        <end position="119"/>
    </location>
</feature>
<dbReference type="GeneID" id="100889483"/>
<name>A0A7M7GHD3_STRPU</name>
<evidence type="ECO:0000313" key="2">
    <source>
        <dbReference type="EnsemblMetazoa" id="XP_003724213"/>
    </source>
</evidence>
<dbReference type="OrthoDB" id="5965452at2759"/>
<feature type="compositionally biased region" description="Low complexity" evidence="1">
    <location>
        <begin position="80"/>
        <end position="97"/>
    </location>
</feature>
<proteinExistence type="predicted"/>
<feature type="compositionally biased region" description="Acidic residues" evidence="1">
    <location>
        <begin position="107"/>
        <end position="116"/>
    </location>
</feature>
<dbReference type="OMA" id="YTNANVE"/>
<sequence length="372" mass="41367">MAAVACNSLGGQLALSYSQPVLKSTFYHDIYTVKEEIDTNSNHIAKKNDISKQKSASLHRGTVRFVQLATANLSTTSDLSNSKDSGIGSSDDNNSQGENTITRDDEAPGDEAEDDEEHVKFTETARKYTNANVEKMTWKERGERMDNCLGWLREEITKMKKQDQSLMRQFMELRSTIHQLKQSSTQQSLRATYLRNQSSCANLGASDLSARSNTPHRQSHSQSRSSLRPLGATSQSSTSSNLSSMQFHSRGNLNHAHSNLSGNVKMGQSLAHLEDTSFDMDSYFGEVDFENDSFYDDDDSDAFVDLPDGMGGTPVSALSEQPYMPQYRTRTVSLVTPHYIGRPTASGYLARSRYMSFSNAKGRVESERAILE</sequence>
<evidence type="ECO:0000256" key="1">
    <source>
        <dbReference type="SAM" id="MobiDB-lite"/>
    </source>
</evidence>
<dbReference type="RefSeq" id="XP_003724213.1">
    <property type="nucleotide sequence ID" value="XM_003724165.3"/>
</dbReference>
<feature type="compositionally biased region" description="Low complexity" evidence="1">
    <location>
        <begin position="220"/>
        <end position="244"/>
    </location>
</feature>
<dbReference type="EnsemblMetazoa" id="XM_003724165">
    <property type="protein sequence ID" value="XP_003724213"/>
    <property type="gene ID" value="LOC100889483"/>
</dbReference>
<keyword evidence="3" id="KW-1185">Reference proteome</keyword>
<reference evidence="2" key="2">
    <citation type="submission" date="2021-01" db="UniProtKB">
        <authorList>
            <consortium name="EnsemblMetazoa"/>
        </authorList>
    </citation>
    <scope>IDENTIFICATION</scope>
</reference>
<dbReference type="AlphaFoldDB" id="A0A7M7GHD3"/>
<accession>A0A7M7GHD3</accession>
<feature type="region of interest" description="Disordered" evidence="1">
    <location>
        <begin position="205"/>
        <end position="246"/>
    </location>
</feature>
<dbReference type="Proteomes" id="UP000007110">
    <property type="component" value="Unassembled WGS sequence"/>
</dbReference>
<reference evidence="3" key="1">
    <citation type="submission" date="2015-02" db="EMBL/GenBank/DDBJ databases">
        <title>Genome sequencing for Strongylocentrotus purpuratus.</title>
        <authorList>
            <person name="Murali S."/>
            <person name="Liu Y."/>
            <person name="Vee V."/>
            <person name="English A."/>
            <person name="Wang M."/>
            <person name="Skinner E."/>
            <person name="Han Y."/>
            <person name="Muzny D.M."/>
            <person name="Worley K.C."/>
            <person name="Gibbs R.A."/>
        </authorList>
    </citation>
    <scope>NUCLEOTIDE SEQUENCE</scope>
</reference>